<evidence type="ECO:0000313" key="1">
    <source>
        <dbReference type="EMBL" id="KAI3690927.1"/>
    </source>
</evidence>
<sequence length="97" mass="10883">MAFASFPSKSTRFYIFSALSQAPPVVLRKRDIRIPETIANIHIVATTFAPSNGLGNESIKVIWRLLKKIEMHPADIAIDEDVAELEISMNDTQFTHV</sequence>
<proteinExistence type="predicted"/>
<comment type="caution">
    <text evidence="1">The sequence shown here is derived from an EMBL/GenBank/DDBJ whole genome shotgun (WGS) entry which is preliminary data.</text>
</comment>
<reference evidence="2" key="1">
    <citation type="journal article" date="2022" name="Mol. Ecol. Resour.">
        <title>The genomes of chicory, endive, great burdock and yacon provide insights into Asteraceae palaeo-polyploidization history and plant inulin production.</title>
        <authorList>
            <person name="Fan W."/>
            <person name="Wang S."/>
            <person name="Wang H."/>
            <person name="Wang A."/>
            <person name="Jiang F."/>
            <person name="Liu H."/>
            <person name="Zhao H."/>
            <person name="Xu D."/>
            <person name="Zhang Y."/>
        </authorList>
    </citation>
    <scope>NUCLEOTIDE SEQUENCE [LARGE SCALE GENOMIC DNA]</scope>
    <source>
        <strain evidence="2">cv. Punajuju</strain>
    </source>
</reference>
<protein>
    <submittedName>
        <fullName evidence="1">Uncharacterized protein</fullName>
    </submittedName>
</protein>
<keyword evidence="2" id="KW-1185">Reference proteome</keyword>
<dbReference type="Proteomes" id="UP001055811">
    <property type="component" value="Linkage Group LG09"/>
</dbReference>
<name>A0ACB8Z047_CICIN</name>
<evidence type="ECO:0000313" key="2">
    <source>
        <dbReference type="Proteomes" id="UP001055811"/>
    </source>
</evidence>
<gene>
    <name evidence="1" type="ORF">L2E82_49140</name>
</gene>
<accession>A0ACB8Z047</accession>
<dbReference type="EMBL" id="CM042017">
    <property type="protein sequence ID" value="KAI3690927.1"/>
    <property type="molecule type" value="Genomic_DNA"/>
</dbReference>
<organism evidence="1 2">
    <name type="scientific">Cichorium intybus</name>
    <name type="common">Chicory</name>
    <dbReference type="NCBI Taxonomy" id="13427"/>
    <lineage>
        <taxon>Eukaryota</taxon>
        <taxon>Viridiplantae</taxon>
        <taxon>Streptophyta</taxon>
        <taxon>Embryophyta</taxon>
        <taxon>Tracheophyta</taxon>
        <taxon>Spermatophyta</taxon>
        <taxon>Magnoliopsida</taxon>
        <taxon>eudicotyledons</taxon>
        <taxon>Gunneridae</taxon>
        <taxon>Pentapetalae</taxon>
        <taxon>asterids</taxon>
        <taxon>campanulids</taxon>
        <taxon>Asterales</taxon>
        <taxon>Asteraceae</taxon>
        <taxon>Cichorioideae</taxon>
        <taxon>Cichorieae</taxon>
        <taxon>Cichoriinae</taxon>
        <taxon>Cichorium</taxon>
    </lineage>
</organism>
<reference evidence="1 2" key="2">
    <citation type="journal article" date="2022" name="Mol. Ecol. Resour.">
        <title>The genomes of chicory, endive, great burdock and yacon provide insights into Asteraceae paleo-polyploidization history and plant inulin production.</title>
        <authorList>
            <person name="Fan W."/>
            <person name="Wang S."/>
            <person name="Wang H."/>
            <person name="Wang A."/>
            <person name="Jiang F."/>
            <person name="Liu H."/>
            <person name="Zhao H."/>
            <person name="Xu D."/>
            <person name="Zhang Y."/>
        </authorList>
    </citation>
    <scope>NUCLEOTIDE SEQUENCE [LARGE SCALE GENOMIC DNA]</scope>
    <source>
        <strain evidence="2">cv. Punajuju</strain>
        <tissue evidence="1">Leaves</tissue>
    </source>
</reference>